<gene>
    <name evidence="2" type="primary">ligD</name>
    <name evidence="3" type="ORF">RHP49_02330</name>
    <name evidence="2" type="ORF">RHP51_11285</name>
</gene>
<evidence type="ECO:0000313" key="4">
    <source>
        <dbReference type="Proteomes" id="UP001302806"/>
    </source>
</evidence>
<proteinExistence type="predicted"/>
<dbReference type="InterPro" id="IPR052171">
    <property type="entry name" value="NHEJ_LigD"/>
</dbReference>
<dbReference type="NCBIfam" id="TIGR02778">
    <property type="entry name" value="ligD_pol"/>
    <property type="match status" value="1"/>
</dbReference>
<accession>A0ABY9XPF0</accession>
<dbReference type="CDD" id="cd04861">
    <property type="entry name" value="LigD_Pol_like"/>
    <property type="match status" value="1"/>
</dbReference>
<dbReference type="PANTHER" id="PTHR42705:SF2">
    <property type="entry name" value="BIFUNCTIONAL NON-HOMOLOGOUS END JOINING PROTEIN LIGD"/>
    <property type="match status" value="1"/>
</dbReference>
<evidence type="ECO:0000313" key="2">
    <source>
        <dbReference type="EMBL" id="WNH07780.1"/>
    </source>
</evidence>
<dbReference type="PANTHER" id="PTHR42705">
    <property type="entry name" value="BIFUNCTIONAL NON-HOMOLOGOUS END JOINING PROTEIN LIGD"/>
    <property type="match status" value="1"/>
</dbReference>
<sequence length="299" mass="34536">MKATINKIILTNRDKVLFPKCGITKQQVFHYYENIANAMLPYLKNRPLTMQRFSKGIKEAGFFQKNAPDYFPDWIPTMKVKKKDGWVNHIICNSKDTLLYLVNQYVLTFHVALSRTDKIDYPDKLIFDIDPPKGNFQLAVKAAKVLRVFLEETLKLKAYVMTSGSEGLHIAVPIRAGNHFDVVHDFTKQIANYICNNNPTEFTTAIRKDKREGRLYMDFLRNSYAQTSVVPYSIRALENAPVAMPLYWDELNNTSLNAQYYTIDTIFKHLKTEGNPWEDFEQNAKTINAAINTMETLTN</sequence>
<dbReference type="EMBL" id="CP134537">
    <property type="protein sequence ID" value="WNH07780.1"/>
    <property type="molecule type" value="Genomic_DNA"/>
</dbReference>
<feature type="domain" description="DNA ligase D polymerase" evidence="1">
    <location>
        <begin position="24"/>
        <end position="277"/>
    </location>
</feature>
<dbReference type="EMBL" id="CP134536">
    <property type="protein sequence ID" value="WNH13098.1"/>
    <property type="molecule type" value="Genomic_DNA"/>
</dbReference>
<dbReference type="Proteomes" id="UP001303407">
    <property type="component" value="Chromosome"/>
</dbReference>
<evidence type="ECO:0000313" key="5">
    <source>
        <dbReference type="Proteomes" id="UP001303407"/>
    </source>
</evidence>
<dbReference type="RefSeq" id="WP_415863076.1">
    <property type="nucleotide sequence ID" value="NZ_CP134536.1"/>
</dbReference>
<name>A0ABY9XPF0_9FLAO</name>
<dbReference type="InterPro" id="IPR014145">
    <property type="entry name" value="LigD_pol_dom"/>
</dbReference>
<dbReference type="Gene3D" id="3.90.920.10">
    <property type="entry name" value="DNA primase, PRIM domain"/>
    <property type="match status" value="1"/>
</dbReference>
<reference evidence="4 5" key="1">
    <citation type="submission" date="2023-09" db="EMBL/GenBank/DDBJ databases">
        <title>Thalassobella suaedae gen. nov., sp. nov., a marine bacterium of the family Flavobacteriaceae isolated from a halophyte Suaeda japonica.</title>
        <authorList>
            <person name="Lee S.Y."/>
            <person name="Hwang C.Y."/>
        </authorList>
    </citation>
    <scope>NUCLEOTIDE SEQUENCE [LARGE SCALE GENOMIC DNA]</scope>
    <source>
        <strain evidence="3 5">HL-DH10</strain>
        <strain evidence="2 4">HL-DH14</strain>
    </source>
</reference>
<evidence type="ECO:0000259" key="1">
    <source>
        <dbReference type="Pfam" id="PF21686"/>
    </source>
</evidence>
<organism evidence="2 4">
    <name type="scientific">Thalassobellus suaedae</name>
    <dbReference type="NCBI Taxonomy" id="3074124"/>
    <lineage>
        <taxon>Bacteria</taxon>
        <taxon>Pseudomonadati</taxon>
        <taxon>Bacteroidota</taxon>
        <taxon>Flavobacteriia</taxon>
        <taxon>Flavobacteriales</taxon>
        <taxon>Flavobacteriaceae</taxon>
        <taxon>Thalassobellus</taxon>
    </lineage>
</organism>
<dbReference type="Proteomes" id="UP001302806">
    <property type="component" value="Chromosome"/>
</dbReference>
<dbReference type="Pfam" id="PF21686">
    <property type="entry name" value="LigD_Prim-Pol"/>
    <property type="match status" value="1"/>
</dbReference>
<keyword evidence="2" id="KW-0436">Ligase</keyword>
<dbReference type="SUPFAM" id="SSF56747">
    <property type="entry name" value="Prim-pol domain"/>
    <property type="match status" value="1"/>
</dbReference>
<keyword evidence="5" id="KW-1185">Reference proteome</keyword>
<protein>
    <submittedName>
        <fullName evidence="2">Non-homologous end-joining DNA ligase</fullName>
        <ecNumber evidence="2">6.5.1.1</ecNumber>
    </submittedName>
</protein>
<evidence type="ECO:0000313" key="3">
    <source>
        <dbReference type="EMBL" id="WNH13098.1"/>
    </source>
</evidence>
<dbReference type="EC" id="6.5.1.1" evidence="2"/>
<dbReference type="GO" id="GO:0003910">
    <property type="term" value="F:DNA ligase (ATP) activity"/>
    <property type="evidence" value="ECO:0007669"/>
    <property type="project" value="UniProtKB-EC"/>
</dbReference>